<sequence length="53" mass="6335">MVNNDQQIVELRRWSEHNTNTTRIQPEYIGARGKKNRLVWAKKADWIEKGLIE</sequence>
<reference evidence="1 2" key="1">
    <citation type="submission" date="2019-10" db="EMBL/GenBank/DDBJ databases">
        <authorList>
            <person name="Karimi E."/>
        </authorList>
    </citation>
    <scope>NUCLEOTIDE SEQUENCE [LARGE SCALE GENOMIC DNA]</scope>
    <source>
        <strain evidence="1">Sphingobacterium sp. 8BC</strain>
    </source>
</reference>
<accession>A0A654DQG2</accession>
<dbReference type="AlphaFoldDB" id="A0A654DQG2"/>
<dbReference type="EMBL" id="CABWMV010000025">
    <property type="protein sequence ID" value="VXD04761.1"/>
    <property type="molecule type" value="Genomic_DNA"/>
</dbReference>
<evidence type="ECO:0000313" key="1">
    <source>
        <dbReference type="EMBL" id="VXD04761.1"/>
    </source>
</evidence>
<dbReference type="Proteomes" id="UP000432350">
    <property type="component" value="Unassembled WGS sequence"/>
</dbReference>
<name>A0A654DQG2_SPHMU</name>
<gene>
    <name evidence="1" type="ORF">SPHINGO8BC_60305</name>
</gene>
<proteinExistence type="predicted"/>
<organism evidence="1 2">
    <name type="scientific">Sphingobacterium multivorum</name>
    <dbReference type="NCBI Taxonomy" id="28454"/>
    <lineage>
        <taxon>Bacteria</taxon>
        <taxon>Pseudomonadati</taxon>
        <taxon>Bacteroidota</taxon>
        <taxon>Sphingobacteriia</taxon>
        <taxon>Sphingobacteriales</taxon>
        <taxon>Sphingobacteriaceae</taxon>
        <taxon>Sphingobacterium</taxon>
    </lineage>
</organism>
<protein>
    <submittedName>
        <fullName evidence="1">Uncharacterized protein</fullName>
    </submittedName>
</protein>
<evidence type="ECO:0000313" key="2">
    <source>
        <dbReference type="Proteomes" id="UP000432350"/>
    </source>
</evidence>